<name>A0AAN6WC03_9PEZI</name>
<evidence type="ECO:0000313" key="3">
    <source>
        <dbReference type="Proteomes" id="UP001302321"/>
    </source>
</evidence>
<dbReference type="Proteomes" id="UP001302321">
    <property type="component" value="Unassembled WGS sequence"/>
</dbReference>
<comment type="caution">
    <text evidence="2">The sequence shown here is derived from an EMBL/GenBank/DDBJ whole genome shotgun (WGS) entry which is preliminary data.</text>
</comment>
<evidence type="ECO:0000259" key="1">
    <source>
        <dbReference type="Pfam" id="PF06985"/>
    </source>
</evidence>
<dbReference type="Pfam" id="PF06985">
    <property type="entry name" value="HET"/>
    <property type="match status" value="1"/>
</dbReference>
<dbReference type="AlphaFoldDB" id="A0AAN6WC03"/>
<reference evidence="2" key="1">
    <citation type="journal article" date="2023" name="Mol. Phylogenet. Evol.">
        <title>Genome-scale phylogeny and comparative genomics of the fungal order Sordariales.</title>
        <authorList>
            <person name="Hensen N."/>
            <person name="Bonometti L."/>
            <person name="Westerberg I."/>
            <person name="Brannstrom I.O."/>
            <person name="Guillou S."/>
            <person name="Cros-Aarteil S."/>
            <person name="Calhoun S."/>
            <person name="Haridas S."/>
            <person name="Kuo A."/>
            <person name="Mondo S."/>
            <person name="Pangilinan J."/>
            <person name="Riley R."/>
            <person name="LaButti K."/>
            <person name="Andreopoulos B."/>
            <person name="Lipzen A."/>
            <person name="Chen C."/>
            <person name="Yan M."/>
            <person name="Daum C."/>
            <person name="Ng V."/>
            <person name="Clum A."/>
            <person name="Steindorff A."/>
            <person name="Ohm R.A."/>
            <person name="Martin F."/>
            <person name="Silar P."/>
            <person name="Natvig D.O."/>
            <person name="Lalanne C."/>
            <person name="Gautier V."/>
            <person name="Ament-Velasquez S.L."/>
            <person name="Kruys A."/>
            <person name="Hutchinson M.I."/>
            <person name="Powell A.J."/>
            <person name="Barry K."/>
            <person name="Miller A.N."/>
            <person name="Grigoriev I.V."/>
            <person name="Debuchy R."/>
            <person name="Gladieux P."/>
            <person name="Hiltunen Thoren M."/>
            <person name="Johannesson H."/>
        </authorList>
    </citation>
    <scope>NUCLEOTIDE SEQUENCE</scope>
    <source>
        <strain evidence="2">CBS 892.96</strain>
    </source>
</reference>
<accession>A0AAN6WC03</accession>
<evidence type="ECO:0000313" key="2">
    <source>
        <dbReference type="EMBL" id="KAK4179159.1"/>
    </source>
</evidence>
<gene>
    <name evidence="2" type="ORF">QBC36DRAFT_364903</name>
</gene>
<organism evidence="2 3">
    <name type="scientific">Triangularia setosa</name>
    <dbReference type="NCBI Taxonomy" id="2587417"/>
    <lineage>
        <taxon>Eukaryota</taxon>
        <taxon>Fungi</taxon>
        <taxon>Dikarya</taxon>
        <taxon>Ascomycota</taxon>
        <taxon>Pezizomycotina</taxon>
        <taxon>Sordariomycetes</taxon>
        <taxon>Sordariomycetidae</taxon>
        <taxon>Sordariales</taxon>
        <taxon>Podosporaceae</taxon>
        <taxon>Triangularia</taxon>
    </lineage>
</organism>
<reference evidence="2" key="2">
    <citation type="submission" date="2023-05" db="EMBL/GenBank/DDBJ databases">
        <authorList>
            <consortium name="Lawrence Berkeley National Laboratory"/>
            <person name="Steindorff A."/>
            <person name="Hensen N."/>
            <person name="Bonometti L."/>
            <person name="Westerberg I."/>
            <person name="Brannstrom I.O."/>
            <person name="Guillou S."/>
            <person name="Cros-Aarteil S."/>
            <person name="Calhoun S."/>
            <person name="Haridas S."/>
            <person name="Kuo A."/>
            <person name="Mondo S."/>
            <person name="Pangilinan J."/>
            <person name="Riley R."/>
            <person name="Labutti K."/>
            <person name="Andreopoulos B."/>
            <person name="Lipzen A."/>
            <person name="Chen C."/>
            <person name="Yanf M."/>
            <person name="Daum C."/>
            <person name="Ng V."/>
            <person name="Clum A."/>
            <person name="Ohm R."/>
            <person name="Martin F."/>
            <person name="Silar P."/>
            <person name="Natvig D."/>
            <person name="Lalanne C."/>
            <person name="Gautier V."/>
            <person name="Ament-Velasquez S.L."/>
            <person name="Kruys A."/>
            <person name="Hutchinson M.I."/>
            <person name="Powell A.J."/>
            <person name="Barry K."/>
            <person name="Miller A.N."/>
            <person name="Grigoriev I.V."/>
            <person name="Debuchy R."/>
            <person name="Gladieux P."/>
            <person name="Thoren M.H."/>
            <person name="Johannesson H."/>
        </authorList>
    </citation>
    <scope>NUCLEOTIDE SEQUENCE</scope>
    <source>
        <strain evidence="2">CBS 892.96</strain>
    </source>
</reference>
<proteinExistence type="predicted"/>
<protein>
    <submittedName>
        <fullName evidence="2">Heterokaryon incompatibility protein-domain-containing protein</fullName>
    </submittedName>
</protein>
<dbReference type="PANTHER" id="PTHR33112:SF16">
    <property type="entry name" value="HETEROKARYON INCOMPATIBILITY DOMAIN-CONTAINING PROTEIN"/>
    <property type="match status" value="1"/>
</dbReference>
<dbReference type="PANTHER" id="PTHR33112">
    <property type="entry name" value="DOMAIN PROTEIN, PUTATIVE-RELATED"/>
    <property type="match status" value="1"/>
</dbReference>
<dbReference type="InterPro" id="IPR010730">
    <property type="entry name" value="HET"/>
</dbReference>
<feature type="domain" description="Heterokaryon incompatibility" evidence="1">
    <location>
        <begin position="162"/>
        <end position="324"/>
    </location>
</feature>
<keyword evidence="3" id="KW-1185">Reference proteome</keyword>
<dbReference type="EMBL" id="MU866123">
    <property type="protein sequence ID" value="KAK4179159.1"/>
    <property type="molecule type" value="Genomic_DNA"/>
</dbReference>
<sequence length="660" mass="72920">MDNASLCTTCHGLAEYHRTIPVSELLASTKGGCQSCILLSDIISQFDSCSNLSGIRLIVDCTLHIAVYSKEKGRFRFGIEVFLQPRVCSPWKNIGQAKTVPTTLSITESVALIGKWLHGCQTSHTSCKGRRTTVLPSRIIKVGQSSANVSLYITQDGEKGSYIALSHCWGGKIPLATTKDNLHSLCESLQFDANSKTFAEAVDVTRALGVQYLWIDSICIVQDDADDWATEAAKMRDVYSNAMLTLSADGAQDTSQGLFGTGRFDARALANKTCTVTTQEANGSSVKVYARLRSAMPFDPNTAPHSSLSTKESKLSTRAWVLQERMLSPRTVHFYDEELVWSCFGQQRCECREMAVASESGHFRRLLLASEGATRESGRNLLIEWPKVVEEFTTKGLTYPKDRLPALSGLATLLQEKTTSRYLAGLWSDDMAYSLLWTAHHAAALDINQPIIRMPVVPFAPSWSWASVVGPIKYIDRHRDQFTHRRSGDDEVKPIIEVLQATTTPATPNVYGPVSAGFVTVRGQVLSVRYNSLESAWWPVSDENHPSPEFEPTNVGFTPKFIPDVLEEDPRFSLTARLSTLFTRFVLLRAATYLWEGSVSSESTEVVAILLGEVPVASLGEGVQLPFGVDVVYQRRGIILHAFHSQKVWKDVPVRTVTIA</sequence>